<dbReference type="Pfam" id="PF04055">
    <property type="entry name" value="Radical_SAM"/>
    <property type="match status" value="1"/>
</dbReference>
<evidence type="ECO:0000256" key="8">
    <source>
        <dbReference type="HAMAP-Rule" id="MF_00917"/>
    </source>
</evidence>
<comment type="cofactor">
    <cofactor evidence="8">
        <name>Mg(2+)</name>
        <dbReference type="ChEBI" id="CHEBI:18420"/>
    </cofactor>
</comment>
<feature type="binding site" evidence="8">
    <location>
        <position position="93"/>
    </location>
    <ligand>
        <name>S-adenosyl-L-methionine</name>
        <dbReference type="ChEBI" id="CHEBI:59789"/>
    </ligand>
</feature>
<keyword evidence="5 8" id="KW-0408">Iron</keyword>
<feature type="binding site" evidence="8">
    <location>
        <position position="40"/>
    </location>
    <ligand>
        <name>Mg(2+)</name>
        <dbReference type="ChEBI" id="CHEBI:18420"/>
    </ligand>
</feature>
<comment type="function">
    <text evidence="8">Catalyzes the complex heterocyclic radical-mediated conversion of 6-carboxy-5,6,7,8-tetrahydropterin (CPH4) to 7-carboxy-7-deazaguanine (CDG), a step common to the biosynthetic pathways of all 7-deazapurine-containing compounds.</text>
</comment>
<feature type="binding site" evidence="8">
    <location>
        <position position="31"/>
    </location>
    <ligand>
        <name>[4Fe-4S] cluster</name>
        <dbReference type="ChEBI" id="CHEBI:49883"/>
        <note>4Fe-4S-S-AdoMet</note>
    </ligand>
</feature>
<dbReference type="SFLD" id="SFLDS00029">
    <property type="entry name" value="Radical_SAM"/>
    <property type="match status" value="1"/>
</dbReference>
<feature type="binding site" evidence="8">
    <location>
        <begin position="37"/>
        <end position="39"/>
    </location>
    <ligand>
        <name>S-adenosyl-L-methionine</name>
        <dbReference type="ChEBI" id="CHEBI:59789"/>
    </ligand>
</feature>
<dbReference type="InterPro" id="IPR058240">
    <property type="entry name" value="rSAM_sf"/>
</dbReference>
<evidence type="ECO:0000256" key="5">
    <source>
        <dbReference type="ARBA" id="ARBA00023004"/>
    </source>
</evidence>
<evidence type="ECO:0000256" key="2">
    <source>
        <dbReference type="ARBA" id="ARBA00022691"/>
    </source>
</evidence>
<comment type="caution">
    <text evidence="8">Lacks conserved residue(s) required for the propagation of feature annotation.</text>
</comment>
<evidence type="ECO:0000256" key="7">
    <source>
        <dbReference type="ARBA" id="ARBA00023239"/>
    </source>
</evidence>
<dbReference type="GO" id="GO:1904047">
    <property type="term" value="F:S-adenosyl-L-methionine binding"/>
    <property type="evidence" value="ECO:0007669"/>
    <property type="project" value="UniProtKB-UniRule"/>
</dbReference>
<feature type="binding site" evidence="8">
    <location>
        <position position="38"/>
    </location>
    <ligand>
        <name>[4Fe-4S] cluster</name>
        <dbReference type="ChEBI" id="CHEBI:49883"/>
        <note>4Fe-4S-S-AdoMet</note>
    </ligand>
</feature>
<comment type="similarity">
    <text evidence="8">Belongs to the radical SAM superfamily. 7-carboxy-7-deazaguanine synthase family.</text>
</comment>
<reference evidence="10 11" key="1">
    <citation type="submission" date="2015-09" db="EMBL/GenBank/DDBJ databases">
        <title>A metagenomics-based metabolic model of nitrate-dependent anaerobic oxidation of methane by Methanoperedens-like archaea.</title>
        <authorList>
            <person name="Arshad A."/>
            <person name="Speth D.R."/>
            <person name="De Graaf R.M."/>
            <person name="Op Den Camp H.J."/>
            <person name="Jetten M.S."/>
            <person name="Welte C.U."/>
        </authorList>
    </citation>
    <scope>NUCLEOTIDE SEQUENCE [LARGE SCALE GENOMIC DNA]</scope>
</reference>
<dbReference type="PATRIC" id="fig|1719120.3.peg.35"/>
<evidence type="ECO:0000256" key="1">
    <source>
        <dbReference type="ARBA" id="ARBA00022485"/>
    </source>
</evidence>
<feature type="binding site" evidence="8">
    <location>
        <position position="27"/>
    </location>
    <ligand>
        <name>substrate</name>
    </ligand>
</feature>
<keyword evidence="1 8" id="KW-0004">4Fe-4S</keyword>
<dbReference type="InterPro" id="IPR013785">
    <property type="entry name" value="Aldolase_TIM"/>
</dbReference>
<feature type="domain" description="Radical SAM core" evidence="9">
    <location>
        <begin position="18"/>
        <end position="242"/>
    </location>
</feature>
<keyword evidence="7 8" id="KW-0456">Lyase</keyword>
<organism evidence="10 11">
    <name type="scientific">Candidatus Methanoperedens nitratireducens</name>
    <dbReference type="NCBI Taxonomy" id="1392998"/>
    <lineage>
        <taxon>Archaea</taxon>
        <taxon>Methanobacteriati</taxon>
        <taxon>Methanobacteriota</taxon>
        <taxon>Stenosarchaea group</taxon>
        <taxon>Methanomicrobia</taxon>
        <taxon>Methanosarcinales</taxon>
        <taxon>ANME-2 cluster</taxon>
        <taxon>Candidatus Methanoperedentaceae</taxon>
        <taxon>Candidatus Methanoperedens</taxon>
    </lineage>
</organism>
<dbReference type="EC" id="4.3.99.3" evidence="8"/>
<dbReference type="PIRSF" id="PIRSF000370">
    <property type="entry name" value="QueE"/>
    <property type="match status" value="1"/>
</dbReference>
<name>A0A0P8E427_9EURY</name>
<feature type="binding site" evidence="8">
    <location>
        <position position="91"/>
    </location>
    <ligand>
        <name>substrate</name>
    </ligand>
</feature>
<sequence length="242" mass="27332">MPAHINEIFNSIQGEGPYAGMRQVFVRFEKCQLHCSYCDTPQTREISCSCRIETHAGSGEFIFAQTPLYRQEVADFIRKLWTSSTKHVSLTGGEPLLHADFIKTLDLEYPLYLETNSGCPEKARELKDIIAIASCDIKLPEHDCTDHYSQLLKNELETISILNETAKTFVKVIIMPETTKQSLSFAIEGVKSIDDNIPFILQPVTSDKKVPSSLLFELMDFAGEKLKDVRAIGQTHKMMNLL</sequence>
<dbReference type="SUPFAM" id="SSF102114">
    <property type="entry name" value="Radical SAM enzymes"/>
    <property type="match status" value="1"/>
</dbReference>
<comment type="pathway">
    <text evidence="8">Purine metabolism; 7-cyano-7-deazaguanine biosynthesis.</text>
</comment>
<comment type="cofactor">
    <cofactor evidence="8">
        <name>S-adenosyl-L-methionine</name>
        <dbReference type="ChEBI" id="CHEBI:59789"/>
    </cofactor>
    <text evidence="8">Binds 1 S-adenosyl-L-methionine per subunit.</text>
</comment>
<proteinExistence type="inferred from homology"/>
<comment type="cofactor">
    <cofactor evidence="8">
        <name>[4Fe-4S] cluster</name>
        <dbReference type="ChEBI" id="CHEBI:49883"/>
    </cofactor>
    <text evidence="8">Binds 1 [4Fe-4S] cluster. The cluster is coordinated with 3 cysteines and an exchangeable S-adenosyl-L-methionine.</text>
</comment>
<dbReference type="InterPro" id="IPR024924">
    <property type="entry name" value="7-CO-7-deazaguanine_synth-like"/>
</dbReference>
<dbReference type="GO" id="GO:0051539">
    <property type="term" value="F:4 iron, 4 sulfur cluster binding"/>
    <property type="evidence" value="ECO:0007669"/>
    <property type="project" value="UniProtKB-UniRule"/>
</dbReference>
<dbReference type="HAMAP" id="MF_00917">
    <property type="entry name" value="QueE"/>
    <property type="match status" value="1"/>
</dbReference>
<dbReference type="InterPro" id="IPR007197">
    <property type="entry name" value="rSAM"/>
</dbReference>
<keyword evidence="3 8" id="KW-0479">Metal-binding</keyword>
<evidence type="ECO:0000313" key="11">
    <source>
        <dbReference type="Proteomes" id="UP000050360"/>
    </source>
</evidence>
<gene>
    <name evidence="10" type="primary">queE_1</name>
    <name evidence="8" type="synonym">queE</name>
    <name evidence="10" type="ORF">MPEBLZ_00031</name>
</gene>
<dbReference type="GO" id="GO:0016840">
    <property type="term" value="F:carbon-nitrogen lyase activity"/>
    <property type="evidence" value="ECO:0007669"/>
    <property type="project" value="UniProtKB-UniRule"/>
</dbReference>
<dbReference type="EMBL" id="LKCM01000008">
    <property type="protein sequence ID" value="KPQ45357.1"/>
    <property type="molecule type" value="Genomic_DNA"/>
</dbReference>
<dbReference type="GO" id="GO:0000287">
    <property type="term" value="F:magnesium ion binding"/>
    <property type="evidence" value="ECO:0007669"/>
    <property type="project" value="UniProtKB-UniRule"/>
</dbReference>
<dbReference type="PROSITE" id="PS51918">
    <property type="entry name" value="RADICAL_SAM"/>
    <property type="match status" value="1"/>
</dbReference>
<comment type="caution">
    <text evidence="10">The sequence shown here is derived from an EMBL/GenBank/DDBJ whole genome shotgun (WGS) entry which is preliminary data.</text>
</comment>
<evidence type="ECO:0000256" key="3">
    <source>
        <dbReference type="ARBA" id="ARBA00022723"/>
    </source>
</evidence>
<accession>A0A0P8E427</accession>
<dbReference type="PANTHER" id="PTHR42836:SF1">
    <property type="entry name" value="7-CARBOXY-7-DEAZAGUANINE SYNTHASE"/>
    <property type="match status" value="1"/>
</dbReference>
<keyword evidence="6 8" id="KW-0411">Iron-sulfur</keyword>
<comment type="catalytic activity">
    <reaction evidence="8">
        <text>6-carboxy-5,6,7,8-tetrahydropterin + H(+) = 7-carboxy-7-carbaguanine + NH4(+)</text>
        <dbReference type="Rhea" id="RHEA:27974"/>
        <dbReference type="ChEBI" id="CHEBI:15378"/>
        <dbReference type="ChEBI" id="CHEBI:28938"/>
        <dbReference type="ChEBI" id="CHEBI:61032"/>
        <dbReference type="ChEBI" id="CHEBI:61036"/>
        <dbReference type="EC" id="4.3.99.3"/>
    </reaction>
</comment>
<evidence type="ECO:0000313" key="10">
    <source>
        <dbReference type="EMBL" id="KPQ45357.1"/>
    </source>
</evidence>
<feature type="binding site" evidence="8">
    <location>
        <position position="35"/>
    </location>
    <ligand>
        <name>[4Fe-4S] cluster</name>
        <dbReference type="ChEBI" id="CHEBI:49883"/>
        <note>4Fe-4S-S-AdoMet</note>
    </ligand>
</feature>
<keyword evidence="4 8" id="KW-0460">Magnesium</keyword>
<evidence type="ECO:0000256" key="6">
    <source>
        <dbReference type="ARBA" id="ARBA00023014"/>
    </source>
</evidence>
<feature type="binding site" evidence="8">
    <location>
        <begin position="12"/>
        <end position="14"/>
    </location>
    <ligand>
        <name>substrate</name>
    </ligand>
</feature>
<evidence type="ECO:0000259" key="9">
    <source>
        <dbReference type="PROSITE" id="PS51918"/>
    </source>
</evidence>
<protein>
    <recommendedName>
        <fullName evidence="8">7-carboxy-7-deazaguanine synthase</fullName>
        <shortName evidence="8">CDG synthase</shortName>
        <ecNumber evidence="8">4.3.99.3</ecNumber>
    </recommendedName>
    <alternativeName>
        <fullName evidence="8">Archaeosine biosynthesis protein QueE</fullName>
    </alternativeName>
</protein>
<comment type="subunit">
    <text evidence="8">Homodimer.</text>
</comment>
<dbReference type="Gene3D" id="3.20.20.70">
    <property type="entry name" value="Aldolase class I"/>
    <property type="match status" value="1"/>
</dbReference>
<dbReference type="UniPathway" id="UPA00391"/>
<dbReference type="CDD" id="cd01335">
    <property type="entry name" value="Radical_SAM"/>
    <property type="match status" value="1"/>
</dbReference>
<evidence type="ECO:0000256" key="4">
    <source>
        <dbReference type="ARBA" id="ARBA00022842"/>
    </source>
</evidence>
<dbReference type="AlphaFoldDB" id="A0A0P8E427"/>
<dbReference type="Proteomes" id="UP000050360">
    <property type="component" value="Unassembled WGS sequence"/>
</dbReference>
<keyword evidence="2 8" id="KW-0949">S-adenosyl-L-methionine</keyword>
<dbReference type="PANTHER" id="PTHR42836">
    <property type="entry name" value="7-CARBOXY-7-DEAZAGUANINE SYNTHASE"/>
    <property type="match status" value="1"/>
</dbReference>